<evidence type="ECO:0000313" key="2">
    <source>
        <dbReference type="Proteomes" id="UP001062846"/>
    </source>
</evidence>
<name>A0ACC0M5C7_RHOML</name>
<dbReference type="EMBL" id="CM046397">
    <property type="protein sequence ID" value="KAI8536253.1"/>
    <property type="molecule type" value="Genomic_DNA"/>
</dbReference>
<reference evidence="1" key="1">
    <citation type="submission" date="2022-02" db="EMBL/GenBank/DDBJ databases">
        <title>Plant Genome Project.</title>
        <authorList>
            <person name="Zhang R.-G."/>
        </authorList>
    </citation>
    <scope>NUCLEOTIDE SEQUENCE</scope>
    <source>
        <strain evidence="1">AT1</strain>
    </source>
</reference>
<proteinExistence type="predicted"/>
<dbReference type="Proteomes" id="UP001062846">
    <property type="component" value="Chromosome 10"/>
</dbReference>
<sequence length="387" mass="43259">MEGEEEGNQASTETLDHPPATAPAAHPKHAAMLERLSNRHQQSLSRKPDPTSLDSTHSFLSVFSQSKLSIESNISLLRRQSTNQTNPALKSDLEKISTSISHLEKLVAENSYSLPSFEVRTCLEAVSSLKQTLDTLASDIVPKKRFSFRNKKDPSSVVNAIESGKTEFHGSGEPSCTVGDLLGFKDREKKAPSSVVNVIESESRVTELEEKPSFRVWDSPGFKDRENEVLVREFKGLEMGEFSLTGLSSCEVRLTGCLRVLFVHKLRDCKVYVGPVFGSVLIEEVEGCVFVLASHQIRIHRARGSDFYLRVRSRPIIEDCSGVRFGPYCLGYDGIERDLKELNLDEETGNWANVDDFRWLKAVQSPNWSILPESERIGRVTILSSDK</sequence>
<protein>
    <submittedName>
        <fullName evidence="1">Uncharacterized protein</fullName>
    </submittedName>
</protein>
<accession>A0ACC0M5C7</accession>
<organism evidence="1 2">
    <name type="scientific">Rhododendron molle</name>
    <name type="common">Chinese azalea</name>
    <name type="synonym">Azalea mollis</name>
    <dbReference type="NCBI Taxonomy" id="49168"/>
    <lineage>
        <taxon>Eukaryota</taxon>
        <taxon>Viridiplantae</taxon>
        <taxon>Streptophyta</taxon>
        <taxon>Embryophyta</taxon>
        <taxon>Tracheophyta</taxon>
        <taxon>Spermatophyta</taxon>
        <taxon>Magnoliopsida</taxon>
        <taxon>eudicotyledons</taxon>
        <taxon>Gunneridae</taxon>
        <taxon>Pentapetalae</taxon>
        <taxon>asterids</taxon>
        <taxon>Ericales</taxon>
        <taxon>Ericaceae</taxon>
        <taxon>Ericoideae</taxon>
        <taxon>Rhodoreae</taxon>
        <taxon>Rhododendron</taxon>
    </lineage>
</organism>
<evidence type="ECO:0000313" key="1">
    <source>
        <dbReference type="EMBL" id="KAI8536253.1"/>
    </source>
</evidence>
<keyword evidence="2" id="KW-1185">Reference proteome</keyword>
<gene>
    <name evidence="1" type="ORF">RHMOL_Rhmol10G0242100</name>
</gene>
<comment type="caution">
    <text evidence="1">The sequence shown here is derived from an EMBL/GenBank/DDBJ whole genome shotgun (WGS) entry which is preliminary data.</text>
</comment>